<comment type="subcellular location">
    <subcellularLocation>
        <location evidence="1">Membrane</location>
        <topology evidence="1">Multi-pass membrane protein</topology>
    </subcellularLocation>
</comment>
<dbReference type="EMBL" id="KR007673">
    <property type="protein sequence ID" value="AKJ75321.1"/>
    <property type="molecule type" value="Genomic_DNA"/>
</dbReference>
<feature type="transmembrane region" description="Helical" evidence="5">
    <location>
        <begin position="170"/>
        <end position="187"/>
    </location>
</feature>
<dbReference type="PATRIC" id="fig|573.1361.peg.1417"/>
<keyword evidence="2 5" id="KW-0812">Transmembrane</keyword>
<feature type="transmembrane region" description="Helical" evidence="5">
    <location>
        <begin position="216"/>
        <end position="237"/>
    </location>
</feature>
<evidence type="ECO:0000256" key="4">
    <source>
        <dbReference type="ARBA" id="ARBA00023136"/>
    </source>
</evidence>
<feature type="transmembrane region" description="Helical" evidence="5">
    <location>
        <begin position="12"/>
        <end position="34"/>
    </location>
</feature>
<evidence type="ECO:0000256" key="5">
    <source>
        <dbReference type="SAM" id="Phobius"/>
    </source>
</evidence>
<protein>
    <submittedName>
        <fullName evidence="6">Wzx flippase</fullName>
    </submittedName>
</protein>
<reference evidence="6" key="1">
    <citation type="journal article" date="2015" name="Genome Biol. Evol.">
        <title>Extensive Capsule Locus Variation and Large-Scale Genomic Recombination within the Klebsiella pneumoniae Clonal Group 258.</title>
        <authorList>
            <person name="Wyres K.L."/>
            <person name="Gorrie C."/>
            <person name="Edwards D.J."/>
            <person name="Wertheim H.F."/>
            <person name="Hsu L.Y."/>
            <person name="Van Kinh N."/>
            <person name="Zadoks R."/>
            <person name="Baker S."/>
            <person name="Holt K.E."/>
        </authorList>
    </citation>
    <scope>NUCLEOTIDE SEQUENCE</scope>
    <source>
        <strain evidence="6">DR5092/05</strain>
    </source>
</reference>
<feature type="transmembrane region" description="Helical" evidence="5">
    <location>
        <begin position="46"/>
        <end position="68"/>
    </location>
</feature>
<evidence type="ECO:0000256" key="3">
    <source>
        <dbReference type="ARBA" id="ARBA00022989"/>
    </source>
</evidence>
<dbReference type="AlphaFoldDB" id="A0A0G3EZQ9"/>
<dbReference type="Pfam" id="PF01943">
    <property type="entry name" value="Polysacc_synt"/>
    <property type="match status" value="1"/>
</dbReference>
<organism evidence="6">
    <name type="scientific">Klebsiella pneumoniae</name>
    <dbReference type="NCBI Taxonomy" id="573"/>
    <lineage>
        <taxon>Bacteria</taxon>
        <taxon>Pseudomonadati</taxon>
        <taxon>Pseudomonadota</taxon>
        <taxon>Gammaproteobacteria</taxon>
        <taxon>Enterobacterales</taxon>
        <taxon>Enterobacteriaceae</taxon>
        <taxon>Klebsiella/Raoultella group</taxon>
        <taxon>Klebsiella</taxon>
        <taxon>Klebsiella pneumoniae complex</taxon>
    </lineage>
</organism>
<feature type="transmembrane region" description="Helical" evidence="5">
    <location>
        <begin position="257"/>
        <end position="276"/>
    </location>
</feature>
<gene>
    <name evidence="6" type="primary">wzx</name>
    <name evidence="6" type="ORF">DR5092_05_00012</name>
</gene>
<accession>A0A0G3EZQ9</accession>
<dbReference type="InterPro" id="IPR002797">
    <property type="entry name" value="Polysacc_synth"/>
</dbReference>
<dbReference type="InterPro" id="IPR052556">
    <property type="entry name" value="PolySynth_Transporter"/>
</dbReference>
<feature type="transmembrane region" description="Helical" evidence="5">
    <location>
        <begin position="113"/>
        <end position="135"/>
    </location>
</feature>
<keyword evidence="4 5" id="KW-0472">Membrane</keyword>
<keyword evidence="3 5" id="KW-1133">Transmembrane helix</keyword>
<feature type="transmembrane region" description="Helical" evidence="5">
    <location>
        <begin position="330"/>
        <end position="354"/>
    </location>
</feature>
<dbReference type="RefSeq" id="WP_023307299.1">
    <property type="nucleotide sequence ID" value="NZ_BIJJ01000002.1"/>
</dbReference>
<dbReference type="CDD" id="cd13128">
    <property type="entry name" value="MATE_Wzx_like"/>
    <property type="match status" value="1"/>
</dbReference>
<feature type="transmembrane region" description="Helical" evidence="5">
    <location>
        <begin position="297"/>
        <end position="318"/>
    </location>
</feature>
<feature type="transmembrane region" description="Helical" evidence="5">
    <location>
        <begin position="147"/>
        <end position="164"/>
    </location>
</feature>
<feature type="transmembrane region" description="Helical" evidence="5">
    <location>
        <begin position="389"/>
        <end position="408"/>
    </location>
</feature>
<feature type="transmembrane region" description="Helical" evidence="5">
    <location>
        <begin position="366"/>
        <end position="383"/>
    </location>
</feature>
<evidence type="ECO:0000256" key="2">
    <source>
        <dbReference type="ARBA" id="ARBA00022692"/>
    </source>
</evidence>
<name>A0A0G3EZQ9_KLEPN</name>
<feature type="transmembrane region" description="Helical" evidence="5">
    <location>
        <begin position="88"/>
        <end position="107"/>
    </location>
</feature>
<dbReference type="GO" id="GO:0016020">
    <property type="term" value="C:membrane"/>
    <property type="evidence" value="ECO:0007669"/>
    <property type="project" value="UniProtKB-SubCell"/>
</dbReference>
<sequence length="433" mass="49033">MRINLRNKVLSNSIWMILEKVISIFGLIFVTSYVAKYIGPANFGKISYVASIFIIIQAICNFGSEYLLFRRVSQNPISGRRLIHSTAVMRHLLFFILSLGVLFYLQINSDHVTFIFGIATAVAYYFATIDVVAVYNNATLNSKINTICNVIGLVTSLLIRYVIVLYKLDILFLSLPIILVTLVPYLLRRYLYRKEHSRTHGFHKAKFRNKLRYSRYMFMAGIPLAISSVSVIIYARITQFVIMHFGGDAELGIFSVASQLATAWMFITTSIITSYYSKIYAESNKDKAALMVARLHGLIFMISVFVIFNIVLFGKWVVHILYGEAYETAYPIMLILCVNSLFSAMVPIVNKYIVYDSGYAYLSKKTVAVAVVTIPIAIFLTKLHGVEGAAFSTVVTEFLSLTIFNYFFKSAVVLKIQISSLKPSTYKIVSKYE</sequence>
<evidence type="ECO:0000313" key="6">
    <source>
        <dbReference type="EMBL" id="AKJ75321.1"/>
    </source>
</evidence>
<dbReference type="PANTHER" id="PTHR43424">
    <property type="entry name" value="LOCUS PUTATIVE PROTEIN 1-RELATED"/>
    <property type="match status" value="1"/>
</dbReference>
<dbReference type="PANTHER" id="PTHR43424:SF1">
    <property type="entry name" value="LOCUS PUTATIVE PROTEIN 1-RELATED"/>
    <property type="match status" value="1"/>
</dbReference>
<proteinExistence type="predicted"/>
<evidence type="ECO:0000256" key="1">
    <source>
        <dbReference type="ARBA" id="ARBA00004141"/>
    </source>
</evidence>